<protein>
    <submittedName>
        <fullName evidence="2">PilN domain-containing protein</fullName>
    </submittedName>
</protein>
<keyword evidence="3" id="KW-1185">Reference proteome</keyword>
<reference evidence="2 3" key="1">
    <citation type="submission" date="2023-12" db="EMBL/GenBank/DDBJ databases">
        <title>Whole-genome sequencing of halo(alkali)philic microorganisms from hypersaline lakes.</title>
        <authorList>
            <person name="Sorokin D.Y."/>
            <person name="Merkel A.Y."/>
            <person name="Messina E."/>
            <person name="Yakimov M."/>
        </authorList>
    </citation>
    <scope>NUCLEOTIDE SEQUENCE [LARGE SCALE GENOMIC DNA]</scope>
    <source>
        <strain evidence="2 3">AB-CW1</strain>
    </source>
</reference>
<sequence length="207" mass="24138">MNQNINLYHPIFRRQRKIFSAETMLMMLGLLVLGLVLISTWSQWRYASLQDRIEQLEQQEAQALERLSQLQETLPPREPSPALRRAVEASEQELALKERALSVLDNGEIGRMDGFSEQLAALARQRLEPVWLTRIRIEGDSRHLRLDGRTQRASQVPVYLQRLSEEAVYRGTDFHTMRIDRRELDSGQRVLEFRLSTRPEDGEEDAQ</sequence>
<proteinExistence type="predicted"/>
<dbReference type="Pfam" id="PF05137">
    <property type="entry name" value="PilN"/>
    <property type="match status" value="1"/>
</dbReference>
<evidence type="ECO:0000313" key="2">
    <source>
        <dbReference type="EMBL" id="MEA5444958.1"/>
    </source>
</evidence>
<keyword evidence="1" id="KW-0175">Coiled coil</keyword>
<name>A0AAP6MJZ9_9GAMM</name>
<dbReference type="AlphaFoldDB" id="A0AAP6MJZ9"/>
<evidence type="ECO:0000313" key="3">
    <source>
        <dbReference type="Proteomes" id="UP001302316"/>
    </source>
</evidence>
<evidence type="ECO:0000256" key="1">
    <source>
        <dbReference type="SAM" id="Coils"/>
    </source>
</evidence>
<dbReference type="EMBL" id="JAYGII010000005">
    <property type="protein sequence ID" value="MEA5444958.1"/>
    <property type="molecule type" value="Genomic_DNA"/>
</dbReference>
<dbReference type="Proteomes" id="UP001302316">
    <property type="component" value="Unassembled WGS sequence"/>
</dbReference>
<accession>A0AAP6MJZ9</accession>
<comment type="caution">
    <text evidence="2">The sequence shown here is derived from an EMBL/GenBank/DDBJ whole genome shotgun (WGS) entry which is preliminary data.</text>
</comment>
<organism evidence="2 3">
    <name type="scientific">Natronospira elongata</name>
    <dbReference type="NCBI Taxonomy" id="3110268"/>
    <lineage>
        <taxon>Bacteria</taxon>
        <taxon>Pseudomonadati</taxon>
        <taxon>Pseudomonadota</taxon>
        <taxon>Gammaproteobacteria</taxon>
        <taxon>Natronospirales</taxon>
        <taxon>Natronospiraceae</taxon>
        <taxon>Natronospira</taxon>
    </lineage>
</organism>
<gene>
    <name evidence="2" type="ORF">VCB98_03895</name>
</gene>
<dbReference type="RefSeq" id="WP_346050587.1">
    <property type="nucleotide sequence ID" value="NZ_JAYGII010000005.1"/>
</dbReference>
<dbReference type="InterPro" id="IPR007813">
    <property type="entry name" value="PilN"/>
</dbReference>
<feature type="coiled-coil region" evidence="1">
    <location>
        <begin position="46"/>
        <end position="73"/>
    </location>
</feature>